<evidence type="ECO:0008006" key="4">
    <source>
        <dbReference type="Google" id="ProtNLM"/>
    </source>
</evidence>
<organism evidence="2 3">
    <name type="scientific">Candidatus Chisholmbacteria bacterium RIFCSPHIGHO2_01_FULL_52_32</name>
    <dbReference type="NCBI Taxonomy" id="1797591"/>
    <lineage>
        <taxon>Bacteria</taxon>
        <taxon>Candidatus Chisholmiibacteriota</taxon>
    </lineage>
</organism>
<feature type="transmembrane region" description="Helical" evidence="1">
    <location>
        <begin position="221"/>
        <end position="238"/>
    </location>
</feature>
<proteinExistence type="predicted"/>
<evidence type="ECO:0000256" key="1">
    <source>
        <dbReference type="SAM" id="Phobius"/>
    </source>
</evidence>
<dbReference type="InterPro" id="IPR018580">
    <property type="entry name" value="Uncharacterised_YfhO"/>
</dbReference>
<evidence type="ECO:0000313" key="2">
    <source>
        <dbReference type="EMBL" id="OGY18565.1"/>
    </source>
</evidence>
<feature type="transmembrane region" description="Helical" evidence="1">
    <location>
        <begin position="325"/>
        <end position="342"/>
    </location>
</feature>
<gene>
    <name evidence="2" type="ORF">A2786_03640</name>
</gene>
<comment type="caution">
    <text evidence="2">The sequence shown here is derived from an EMBL/GenBank/DDBJ whole genome shotgun (WGS) entry which is preliminary data.</text>
</comment>
<dbReference type="AlphaFoldDB" id="A0A1G1VT33"/>
<sequence length="824" mass="93242">MRRILPFFMLCAFTFLLFWKTVVYGLVPAPFDLLVSWFFPYNLGGWQIDGRMTTYKGGWFASDAVREIYPWRELAFDLVRQGQLPLWNPYAFSGTPLLANFQTAVFYPINLLFAVVGDFAWGWAMYVISAVILGSVFMYLFLRSLKLSRLAATAGGIAFVASGLMISWLEWGVVAHAAIWLPLMLFAINRFRETGKKRFLFLLMFSILATIFAGYPQKAAYVFLISITWFLFLFKSTERSVRKSFAFPILFTLLIAIGVSAIQWVPTMELYFHSAMRGEVSNRLSLGSALSPAHLAAIFVPDYFGNRTTENYWGKDLSDVDYMDVDLYAGAILMFLVVNTLLERKGRKEKQWLVWLVFVGLLLGVKSPIVSLITKVGIPVFGTGAAAKSLFITMFATCCLGAMGLDRIREEKHFTKLRLAIIIVVVIYLGLFASTFLIDPVKASIARQGFIVPLGSLGIGIGALLLIRRFRINTTFTGLIFLALLSIELLIHAEKILPFASPKFAFPKHILIEELKGKAGYDRVDGFWDSEIATNFHTAFRLYSAEGYDPLYIRRYGEFMTAAETGQLPPLIPRSDADITQKNETNRNRLIDLTSVKFIAAKVTDPNQPWEEEPLKYDPARFKLLWQQGKFKIYENLHALPRVSLVYDWKIIPQGKTMIKTIYDSQFNPHETILLEEDPAIEKQVGIAKGEAQIRRYEPNFVEVMTQSEAPSLLLLTDSYYPGWRATVDGIPTQILRANYTFRAVALPADSHKVTFTYYPLSLLVGKSLSIISLLLLAGGLVYGSRMPEKASAEVKFDAKHSARTSLRPKKKDRWTKVMSESRI</sequence>
<feature type="transmembrane region" description="Helical" evidence="1">
    <location>
        <begin position="174"/>
        <end position="191"/>
    </location>
</feature>
<feature type="transmembrane region" description="Helical" evidence="1">
    <location>
        <begin position="474"/>
        <end position="493"/>
    </location>
</feature>
<name>A0A1G1VT33_9BACT</name>
<feature type="transmembrane region" description="Helical" evidence="1">
    <location>
        <begin position="417"/>
        <end position="438"/>
    </location>
</feature>
<feature type="transmembrane region" description="Helical" evidence="1">
    <location>
        <begin position="450"/>
        <end position="467"/>
    </location>
</feature>
<accession>A0A1G1VT33</accession>
<reference evidence="2 3" key="1">
    <citation type="journal article" date="2016" name="Nat. Commun.">
        <title>Thousands of microbial genomes shed light on interconnected biogeochemical processes in an aquifer system.</title>
        <authorList>
            <person name="Anantharaman K."/>
            <person name="Brown C.T."/>
            <person name="Hug L.A."/>
            <person name="Sharon I."/>
            <person name="Castelle C.J."/>
            <person name="Probst A.J."/>
            <person name="Thomas B.C."/>
            <person name="Singh A."/>
            <person name="Wilkins M.J."/>
            <person name="Karaoz U."/>
            <person name="Brodie E.L."/>
            <person name="Williams K.H."/>
            <person name="Hubbard S.S."/>
            <person name="Banfield J.F."/>
        </authorList>
    </citation>
    <scope>NUCLEOTIDE SEQUENCE [LARGE SCALE GENOMIC DNA]</scope>
</reference>
<dbReference type="Pfam" id="PF09586">
    <property type="entry name" value="YfhO"/>
    <property type="match status" value="1"/>
</dbReference>
<protein>
    <recommendedName>
        <fullName evidence="4">Membrane protein 6-pyruvoyl-tetrahydropterin synthase-related domain-containing protein</fullName>
    </recommendedName>
</protein>
<feature type="transmembrane region" description="Helical" evidence="1">
    <location>
        <begin position="149"/>
        <end position="168"/>
    </location>
</feature>
<dbReference type="PANTHER" id="PTHR38454:SF1">
    <property type="entry name" value="INTEGRAL MEMBRANE PROTEIN"/>
    <property type="match status" value="1"/>
</dbReference>
<dbReference type="Proteomes" id="UP000179233">
    <property type="component" value="Unassembled WGS sequence"/>
</dbReference>
<feature type="transmembrane region" description="Helical" evidence="1">
    <location>
        <begin position="245"/>
        <end position="265"/>
    </location>
</feature>
<dbReference type="PANTHER" id="PTHR38454">
    <property type="entry name" value="INTEGRAL MEMBRANE PROTEIN-RELATED"/>
    <property type="match status" value="1"/>
</dbReference>
<feature type="transmembrane region" description="Helical" evidence="1">
    <location>
        <begin position="385"/>
        <end position="405"/>
    </location>
</feature>
<dbReference type="EMBL" id="MHCJ01000003">
    <property type="protein sequence ID" value="OGY18565.1"/>
    <property type="molecule type" value="Genomic_DNA"/>
</dbReference>
<feature type="transmembrane region" description="Helical" evidence="1">
    <location>
        <begin position="354"/>
        <end position="373"/>
    </location>
</feature>
<keyword evidence="1" id="KW-1133">Transmembrane helix</keyword>
<keyword evidence="1" id="KW-0812">Transmembrane</keyword>
<keyword evidence="1" id="KW-0472">Membrane</keyword>
<feature type="transmembrane region" description="Helical" evidence="1">
    <location>
        <begin position="120"/>
        <end position="142"/>
    </location>
</feature>
<evidence type="ECO:0000313" key="3">
    <source>
        <dbReference type="Proteomes" id="UP000179233"/>
    </source>
</evidence>
<feature type="transmembrane region" description="Helical" evidence="1">
    <location>
        <begin position="198"/>
        <end position="215"/>
    </location>
</feature>